<feature type="region of interest" description="Disordered" evidence="1">
    <location>
        <begin position="153"/>
        <end position="173"/>
    </location>
</feature>
<dbReference type="RefSeq" id="WP_143984937.1">
    <property type="nucleotide sequence ID" value="NZ_CP041692.1"/>
</dbReference>
<dbReference type="Pfam" id="PF10708">
    <property type="entry name" value="DUF2510"/>
    <property type="match status" value="1"/>
</dbReference>
<dbReference type="EMBL" id="CP041692">
    <property type="protein sequence ID" value="QDP94952.1"/>
    <property type="molecule type" value="Genomic_DNA"/>
</dbReference>
<feature type="region of interest" description="Disordered" evidence="1">
    <location>
        <begin position="1"/>
        <end position="122"/>
    </location>
</feature>
<evidence type="ECO:0000256" key="1">
    <source>
        <dbReference type="SAM" id="MobiDB-lite"/>
    </source>
</evidence>
<feature type="transmembrane region" description="Helical" evidence="2">
    <location>
        <begin position="126"/>
        <end position="148"/>
    </location>
</feature>
<feature type="domain" description="DUF2510" evidence="3">
    <location>
        <begin position="6"/>
        <end position="39"/>
    </location>
</feature>
<evidence type="ECO:0000259" key="3">
    <source>
        <dbReference type="Pfam" id="PF10708"/>
    </source>
</evidence>
<dbReference type="OrthoDB" id="5244233at2"/>
<name>A0A516PUW5_9ACTN</name>
<evidence type="ECO:0000256" key="2">
    <source>
        <dbReference type="SAM" id="Phobius"/>
    </source>
</evidence>
<dbReference type="Proteomes" id="UP000319263">
    <property type="component" value="Chromosome"/>
</dbReference>
<accession>A0A516PUW5</accession>
<evidence type="ECO:0000313" key="5">
    <source>
        <dbReference type="Proteomes" id="UP000319263"/>
    </source>
</evidence>
<protein>
    <submittedName>
        <fullName evidence="4">DUF2510 domain-containing protein</fullName>
    </submittedName>
</protein>
<keyword evidence="2" id="KW-1133">Transmembrane helix</keyword>
<keyword evidence="5" id="KW-1185">Reference proteome</keyword>
<proteinExistence type="predicted"/>
<sequence length="352" mass="36806">MNTPAAGWYPDPAGRPDTVRWWDGTAWTRELAAADPNPSAEGPAAQADPAQADPGSATGTETDPVRQPAESGAAVGTLLADPAASAGPDDPDPAVREPQPAGRPSARRYPPGYEPRRAPARHRNRSLVSTLIAIAAMVIAAVLVLVIVTHPHQGSDELSPPPPLSSSEQSSAANDVYYDDSTRELTAPGLKVIMPDSPYLVLGSDPAVPGILDKGALGSASVHKNYSGSSDWQAVVAAGVVDDSMIGKDLDSTTAAVFGKFVDDAFVDVEVQLKKKTAQTLTTGLPHPARVINAEAHYHVRGLPSSYDKISVMVVDLGDGRYTGWVSSRPNDSSAKLQNALQASIKTVQVTS</sequence>
<feature type="compositionally biased region" description="Low complexity" evidence="1">
    <location>
        <begin position="39"/>
        <end position="57"/>
    </location>
</feature>
<dbReference type="KEGG" id="mik:FOE78_02600"/>
<keyword evidence="2" id="KW-0472">Membrane</keyword>
<keyword evidence="2" id="KW-0812">Transmembrane</keyword>
<dbReference type="AlphaFoldDB" id="A0A516PUW5"/>
<gene>
    <name evidence="4" type="ORF">FOE78_02600</name>
</gene>
<organism evidence="4 5">
    <name type="scientific">Microlunatus elymi</name>
    <dbReference type="NCBI Taxonomy" id="2596828"/>
    <lineage>
        <taxon>Bacteria</taxon>
        <taxon>Bacillati</taxon>
        <taxon>Actinomycetota</taxon>
        <taxon>Actinomycetes</taxon>
        <taxon>Propionibacteriales</taxon>
        <taxon>Propionibacteriaceae</taxon>
        <taxon>Microlunatus</taxon>
    </lineage>
</organism>
<dbReference type="InterPro" id="IPR018929">
    <property type="entry name" value="DUF2510"/>
</dbReference>
<reference evidence="4 5" key="1">
    <citation type="submission" date="2019-07" db="EMBL/GenBank/DDBJ databases">
        <title>Microlunatus dokdonensis sp. nov. isolated from the rhizospheric soil of the wild plant Elymus tsukushiensis.</title>
        <authorList>
            <person name="Ghim S.-Y."/>
            <person name="Hwang Y.-J."/>
            <person name="Son J.-S."/>
            <person name="Shin J.-H."/>
        </authorList>
    </citation>
    <scope>NUCLEOTIDE SEQUENCE [LARGE SCALE GENOMIC DNA]</scope>
    <source>
        <strain evidence="4 5">KUDC0627</strain>
    </source>
</reference>
<evidence type="ECO:0000313" key="4">
    <source>
        <dbReference type="EMBL" id="QDP94952.1"/>
    </source>
</evidence>